<feature type="domain" description="DUF7869" evidence="2">
    <location>
        <begin position="513"/>
        <end position="664"/>
    </location>
</feature>
<comment type="caution">
    <text evidence="3">The sequence shown here is derived from an EMBL/GenBank/DDBJ whole genome shotgun (WGS) entry which is preliminary data.</text>
</comment>
<evidence type="ECO:0000313" key="4">
    <source>
        <dbReference type="Proteomes" id="UP000814243"/>
    </source>
</evidence>
<feature type="compositionally biased region" description="Low complexity" evidence="1">
    <location>
        <begin position="154"/>
        <end position="165"/>
    </location>
</feature>
<reference evidence="3" key="1">
    <citation type="journal article" date="2021" name="G3 (Bethesda)">
        <title>Genome and transcriptome analysis of the beet armyworm Spodoptera exigua reveals targets for pest control. .</title>
        <authorList>
            <person name="Simon S."/>
            <person name="Breeschoten T."/>
            <person name="Jansen H.J."/>
            <person name="Dirks R.P."/>
            <person name="Schranz M.E."/>
            <person name="Ros V.I.D."/>
        </authorList>
    </citation>
    <scope>NUCLEOTIDE SEQUENCE</scope>
    <source>
        <strain evidence="3">TB_SE_WUR_2020</strain>
    </source>
</reference>
<dbReference type="PANTHER" id="PTHR10773">
    <property type="entry name" value="DNA-DIRECTED RNA POLYMERASES I, II, AND III SUBUNIT RPABC2"/>
    <property type="match status" value="1"/>
</dbReference>
<dbReference type="EMBL" id="JACEFF010000396">
    <property type="protein sequence ID" value="KAH9638462.1"/>
    <property type="molecule type" value="Genomic_DNA"/>
</dbReference>
<protein>
    <recommendedName>
        <fullName evidence="2">DUF7869 domain-containing protein</fullName>
    </recommendedName>
</protein>
<dbReference type="Proteomes" id="UP000814243">
    <property type="component" value="Unassembled WGS sequence"/>
</dbReference>
<organism evidence="3 4">
    <name type="scientific">Spodoptera exigua</name>
    <name type="common">Beet armyworm</name>
    <name type="synonym">Noctua fulgens</name>
    <dbReference type="NCBI Taxonomy" id="7107"/>
    <lineage>
        <taxon>Eukaryota</taxon>
        <taxon>Metazoa</taxon>
        <taxon>Ecdysozoa</taxon>
        <taxon>Arthropoda</taxon>
        <taxon>Hexapoda</taxon>
        <taxon>Insecta</taxon>
        <taxon>Pterygota</taxon>
        <taxon>Neoptera</taxon>
        <taxon>Endopterygota</taxon>
        <taxon>Lepidoptera</taxon>
        <taxon>Glossata</taxon>
        <taxon>Ditrysia</taxon>
        <taxon>Noctuoidea</taxon>
        <taxon>Noctuidae</taxon>
        <taxon>Amphipyrinae</taxon>
        <taxon>Spodoptera</taxon>
    </lineage>
</organism>
<name>A0A922SHE5_SPOEX</name>
<accession>A0A922SHE5</accession>
<sequence>MNRRGRCMVDLVKKVEQQQRCETDINEKNVEHPESPVHYKDYTEEEWRLLNNIYDDVFPTSQLEEDKSNESLANDSHNIILGSEEGTPMPSPVSGQDLTFGIPLSEDPVDAPNEERLLMQLLSSGPDLPIDTTPNVTDDPVNIPSLSSLISISDSEFSNSPNPSSSRKRKPTYKTDLGRKRKRHIKDWVDVRRKTLTNCGLQYVSKKGKIVPAKSMKPPCPLTCKLKCTKDFTDSMRKNIFDQFWQLSDHTKQWEFINKFTKRFDKKRMTTENPSRRKFTTKYYLPLPMDDSTFKTQQVCLKMFCGTLAITDQIIRTAHSKLDSCGITSSDNRGKHLNHPKKIDDEMIRSVCDHVKSFQPVESHYTRKNTSKLYLDNSLSFNKMFSMYKDWPELSKYNNTAETERQYRTIVNDHMNIAFFIPKKDLCDKCHAFSNEVSPTEEQVLAHNKHILNKETARKYKAKDKEEAIQSTSKTICATFDFQKLLNCPSGEVSLFYYKRKLSLMHFTVFDTGIKEASCYLWPQNVGKRGANEVGSCLLDFIEKKVARGAIDIRFWSDNCNGQNRNRVIYSLYMYASNKYNINITHRFLESGHTQQEADSVHALIERTAKGKIIYTPDQWYALVRWAKTNNEPYNVIEVSQDMLYDLKELLQNRNFKKNTSNHDVKWNNIKEVCVKRSEPDIILYKYDLEGDYFRLNTLVQTRRNKKTVVDYCNDALKPLYSDTLPIPEAKYKDLIHLCEAGHIPRQYHAFFKNLKKVQSENVSGSDEDD</sequence>
<evidence type="ECO:0000259" key="2">
    <source>
        <dbReference type="Pfam" id="PF25273"/>
    </source>
</evidence>
<feature type="region of interest" description="Disordered" evidence="1">
    <location>
        <begin position="154"/>
        <end position="180"/>
    </location>
</feature>
<evidence type="ECO:0000313" key="3">
    <source>
        <dbReference type="EMBL" id="KAH9638462.1"/>
    </source>
</evidence>
<dbReference type="InterPro" id="IPR057191">
    <property type="entry name" value="DUF7869"/>
</dbReference>
<dbReference type="PANTHER" id="PTHR10773:SF19">
    <property type="match status" value="1"/>
</dbReference>
<gene>
    <name evidence="3" type="ORF">HF086_016787</name>
</gene>
<proteinExistence type="predicted"/>
<evidence type="ECO:0000256" key="1">
    <source>
        <dbReference type="SAM" id="MobiDB-lite"/>
    </source>
</evidence>
<dbReference type="AlphaFoldDB" id="A0A922SHE5"/>
<dbReference type="Pfam" id="PF25273">
    <property type="entry name" value="DUF7869"/>
    <property type="match status" value="1"/>
</dbReference>